<evidence type="ECO:0000256" key="1">
    <source>
        <dbReference type="SAM" id="Phobius"/>
    </source>
</evidence>
<sequence>MGAIGVIALNAFRESLRDKILYNLVLFAGLLIGLSVLLADLSITEHHKVIADMGLAAINLIGVIIAIFVGISLVNKEIERRTIYTIMARPISRAFFIMGKYVGLAFTLFVNMAIMLAVFLLTLWLYHVPIQPSIFQAVLLIFVEILVVTAIALFFSTFTSTTLSAIFTLGLYVIGHLTADLRTMVANSDGGPIKFLVDLLYYLCPNLEMLNIKGQAAVGIVAAPEYVMLASLYGVMYAGMLLTGACLVFQQRDF</sequence>
<dbReference type="EMBL" id="CAJNBJ010000016">
    <property type="protein sequence ID" value="CAE6750427.1"/>
    <property type="molecule type" value="Genomic_DNA"/>
</dbReference>
<dbReference type="PANTHER" id="PTHR43471:SF10">
    <property type="entry name" value="SLL1107 PROTEIN"/>
    <property type="match status" value="1"/>
</dbReference>
<keyword evidence="3" id="KW-1185">Reference proteome</keyword>
<comment type="caution">
    <text evidence="2">The sequence shown here is derived from an EMBL/GenBank/DDBJ whole genome shotgun (WGS) entry which is preliminary data.</text>
</comment>
<name>A0ABM8RFK3_9BACT</name>
<organism evidence="2 3">
    <name type="scientific">Nitrospira defluvii</name>
    <dbReference type="NCBI Taxonomy" id="330214"/>
    <lineage>
        <taxon>Bacteria</taxon>
        <taxon>Pseudomonadati</taxon>
        <taxon>Nitrospirota</taxon>
        <taxon>Nitrospiria</taxon>
        <taxon>Nitrospirales</taxon>
        <taxon>Nitrospiraceae</taxon>
        <taxon>Nitrospira</taxon>
    </lineage>
</organism>
<dbReference type="Proteomes" id="UP000675880">
    <property type="component" value="Unassembled WGS sequence"/>
</dbReference>
<proteinExistence type="predicted"/>
<evidence type="ECO:0000313" key="3">
    <source>
        <dbReference type="Proteomes" id="UP000675880"/>
    </source>
</evidence>
<dbReference type="RefSeq" id="WP_213042348.1">
    <property type="nucleotide sequence ID" value="NZ_CAJNBJ010000016.1"/>
</dbReference>
<feature type="transmembrane region" description="Helical" evidence="1">
    <location>
        <begin position="55"/>
        <end position="74"/>
    </location>
</feature>
<dbReference type="PANTHER" id="PTHR43471">
    <property type="entry name" value="ABC TRANSPORTER PERMEASE"/>
    <property type="match status" value="1"/>
</dbReference>
<accession>A0ABM8RFK3</accession>
<keyword evidence="1" id="KW-0472">Membrane</keyword>
<protein>
    <submittedName>
        <fullName evidence="2">ABC transporter permease</fullName>
    </submittedName>
</protein>
<keyword evidence="1" id="KW-1133">Transmembrane helix</keyword>
<gene>
    <name evidence="2" type="ORF">NSPZN2_30144</name>
</gene>
<dbReference type="Pfam" id="PF12679">
    <property type="entry name" value="ABC2_membrane_2"/>
    <property type="match status" value="1"/>
</dbReference>
<feature type="transmembrane region" description="Helical" evidence="1">
    <location>
        <begin position="133"/>
        <end position="155"/>
    </location>
</feature>
<feature type="transmembrane region" description="Helical" evidence="1">
    <location>
        <begin position="162"/>
        <end position="179"/>
    </location>
</feature>
<keyword evidence="1" id="KW-0812">Transmembrane</keyword>
<reference evidence="2 3" key="1">
    <citation type="submission" date="2021-02" db="EMBL/GenBank/DDBJ databases">
        <authorList>
            <person name="Han P."/>
        </authorList>
    </citation>
    <scope>NUCLEOTIDE SEQUENCE [LARGE SCALE GENOMIC DNA]</scope>
    <source>
        <strain evidence="2">Candidatus Nitrospira sp. ZN2</strain>
    </source>
</reference>
<feature type="transmembrane region" description="Helical" evidence="1">
    <location>
        <begin position="20"/>
        <end position="43"/>
    </location>
</feature>
<evidence type="ECO:0000313" key="2">
    <source>
        <dbReference type="EMBL" id="CAE6750427.1"/>
    </source>
</evidence>
<feature type="transmembrane region" description="Helical" evidence="1">
    <location>
        <begin position="226"/>
        <end position="249"/>
    </location>
</feature>
<feature type="transmembrane region" description="Helical" evidence="1">
    <location>
        <begin position="94"/>
        <end position="127"/>
    </location>
</feature>